<keyword evidence="2" id="KW-1185">Reference proteome</keyword>
<dbReference type="RefSeq" id="WP_130024173.1">
    <property type="nucleotide sequence ID" value="NZ_SEWF01000080.1"/>
</dbReference>
<proteinExistence type="predicted"/>
<reference evidence="1 2" key="1">
    <citation type="submission" date="2019-02" db="EMBL/GenBank/DDBJ databases">
        <title>Bacterial novel species Emticicia sp. 17J42-9 isolated from soil.</title>
        <authorList>
            <person name="Jung H.-Y."/>
        </authorList>
    </citation>
    <scope>NUCLEOTIDE SEQUENCE [LARGE SCALE GENOMIC DNA]</scope>
    <source>
        <strain evidence="1 2">17J42-9</strain>
    </source>
</reference>
<sequence>MKKSYTFMGRCCASVSSILNLLSIVNSETLGVLGKLMFTDNRVYAAKVSSQSALQSFCTRSNIPMVIQDRKMN</sequence>
<comment type="caution">
    <text evidence="1">The sequence shown here is derived from an EMBL/GenBank/DDBJ whole genome shotgun (WGS) entry which is preliminary data.</text>
</comment>
<gene>
    <name evidence="1" type="ORF">EWM59_26110</name>
</gene>
<dbReference type="EMBL" id="SEWF01000080">
    <property type="protein sequence ID" value="RYU92655.1"/>
    <property type="molecule type" value="Genomic_DNA"/>
</dbReference>
<accession>A0A4Q5LT21</accession>
<protein>
    <submittedName>
        <fullName evidence="1">Uncharacterized protein</fullName>
    </submittedName>
</protein>
<evidence type="ECO:0000313" key="2">
    <source>
        <dbReference type="Proteomes" id="UP000293162"/>
    </source>
</evidence>
<organism evidence="1 2">
    <name type="scientific">Emticicia agri</name>
    <dbReference type="NCBI Taxonomy" id="2492393"/>
    <lineage>
        <taxon>Bacteria</taxon>
        <taxon>Pseudomonadati</taxon>
        <taxon>Bacteroidota</taxon>
        <taxon>Cytophagia</taxon>
        <taxon>Cytophagales</taxon>
        <taxon>Leadbetterellaceae</taxon>
        <taxon>Emticicia</taxon>
    </lineage>
</organism>
<dbReference type="Proteomes" id="UP000293162">
    <property type="component" value="Unassembled WGS sequence"/>
</dbReference>
<name>A0A4Q5LT21_9BACT</name>
<dbReference type="AlphaFoldDB" id="A0A4Q5LT21"/>
<evidence type="ECO:0000313" key="1">
    <source>
        <dbReference type="EMBL" id="RYU92655.1"/>
    </source>
</evidence>